<dbReference type="Proteomes" id="UP001159364">
    <property type="component" value="Linkage Group LG06"/>
</dbReference>
<evidence type="ECO:0000256" key="2">
    <source>
        <dbReference type="ARBA" id="ARBA00022912"/>
    </source>
</evidence>
<evidence type="ECO:0000256" key="1">
    <source>
        <dbReference type="ARBA" id="ARBA00022801"/>
    </source>
</evidence>
<sequence length="477" mass="53440">MPALQMKAKLSTASVIDTNRVGVCQKSRVISKKSCSHAIYSLQTPESDLCVRKCVDCCDSSRIDIQTQNDGSDKATCHQGLLTEADIQFQKQSSVSIDSCTTWRMGSVNCTSNLETIFSPYLEPAEVHSVLNIDDSGSNNDLNVPGIKAYGADDDTKTSDFQTCNVSDFFICDMIITDLSFDGNIVDDITKTNPFPDYKCTEPNMFDMGEECIMLPYLEDTAKMTCSNDTEAWEPAIIDPDSSSLYLAINQIRSYNQEADLGSDLDQVDDFDPQSFIKSQPELSDVVSNFHPTTLPKDSLRRRSTTLVLDLDETLVHSTLEHSDDADFTFTVFFDMKEHIVYVKQRPYLHTFLERVAEIFEVVIFTASQSIYAGQLLDILDPDGKLISRRFYRESCIFSDGTYTKDLTVLGVDLAKVAIIDNSPQVFKLQENNGIPIKSWYSDPSDCALISLLPFLEMLADSDDVRPIISKRFGNRE</sequence>
<protein>
    <recommendedName>
        <fullName evidence="5">FCP1 homology domain-containing protein</fullName>
    </recommendedName>
</protein>
<dbReference type="InterPro" id="IPR023214">
    <property type="entry name" value="HAD_sf"/>
</dbReference>
<evidence type="ECO:0000313" key="6">
    <source>
        <dbReference type="EMBL" id="KAJ8762044.1"/>
    </source>
</evidence>
<name>A0AAV8T7I4_9ROSI</name>
<dbReference type="InterPro" id="IPR036412">
    <property type="entry name" value="HAD-like_sf"/>
</dbReference>
<dbReference type="PANTHER" id="PTHR12210">
    <property type="entry name" value="DULLARD PROTEIN PHOSPHATASE"/>
    <property type="match status" value="1"/>
</dbReference>
<dbReference type="PROSITE" id="PS50969">
    <property type="entry name" value="FCP1"/>
    <property type="match status" value="1"/>
</dbReference>
<dbReference type="SUPFAM" id="SSF56784">
    <property type="entry name" value="HAD-like"/>
    <property type="match status" value="1"/>
</dbReference>
<dbReference type="Pfam" id="PF03031">
    <property type="entry name" value="NIF"/>
    <property type="match status" value="1"/>
</dbReference>
<dbReference type="InterPro" id="IPR011948">
    <property type="entry name" value="Dullard_phosphatase"/>
</dbReference>
<evidence type="ECO:0000259" key="5">
    <source>
        <dbReference type="PROSITE" id="PS50969"/>
    </source>
</evidence>
<feature type="domain" description="FCP1 homology" evidence="5">
    <location>
        <begin position="300"/>
        <end position="459"/>
    </location>
</feature>
<accession>A0AAV8T7I4</accession>
<evidence type="ECO:0000256" key="3">
    <source>
        <dbReference type="ARBA" id="ARBA00037324"/>
    </source>
</evidence>
<organism evidence="6 7">
    <name type="scientific">Erythroxylum novogranatense</name>
    <dbReference type="NCBI Taxonomy" id="1862640"/>
    <lineage>
        <taxon>Eukaryota</taxon>
        <taxon>Viridiplantae</taxon>
        <taxon>Streptophyta</taxon>
        <taxon>Embryophyta</taxon>
        <taxon>Tracheophyta</taxon>
        <taxon>Spermatophyta</taxon>
        <taxon>Magnoliopsida</taxon>
        <taxon>eudicotyledons</taxon>
        <taxon>Gunneridae</taxon>
        <taxon>Pentapetalae</taxon>
        <taxon>rosids</taxon>
        <taxon>fabids</taxon>
        <taxon>Malpighiales</taxon>
        <taxon>Erythroxylaceae</taxon>
        <taxon>Erythroxylum</taxon>
    </lineage>
</organism>
<evidence type="ECO:0000256" key="4">
    <source>
        <dbReference type="ARBA" id="ARBA00038355"/>
    </source>
</evidence>
<evidence type="ECO:0000313" key="7">
    <source>
        <dbReference type="Proteomes" id="UP001159364"/>
    </source>
</evidence>
<reference evidence="6 7" key="1">
    <citation type="submission" date="2021-09" db="EMBL/GenBank/DDBJ databases">
        <title>Genomic insights and catalytic innovation underlie evolution of tropane alkaloids biosynthesis.</title>
        <authorList>
            <person name="Wang Y.-J."/>
            <person name="Tian T."/>
            <person name="Huang J.-P."/>
            <person name="Huang S.-X."/>
        </authorList>
    </citation>
    <scope>NUCLEOTIDE SEQUENCE [LARGE SCALE GENOMIC DNA]</scope>
    <source>
        <strain evidence="6">KIB-2018</strain>
        <tissue evidence="6">Leaf</tissue>
    </source>
</reference>
<proteinExistence type="inferred from homology"/>
<dbReference type="InterPro" id="IPR004274">
    <property type="entry name" value="FCP1_dom"/>
</dbReference>
<dbReference type="CDD" id="cd07521">
    <property type="entry name" value="HAD_FCP1-like"/>
    <property type="match status" value="1"/>
</dbReference>
<keyword evidence="1" id="KW-0378">Hydrolase</keyword>
<dbReference type="AlphaFoldDB" id="A0AAV8T7I4"/>
<dbReference type="Gene3D" id="3.40.50.1000">
    <property type="entry name" value="HAD superfamily/HAD-like"/>
    <property type="match status" value="1"/>
</dbReference>
<dbReference type="FunFam" id="3.40.50.1000:FF:000015">
    <property type="entry name" value="CTD small phosphatase-like protein 2"/>
    <property type="match status" value="1"/>
</dbReference>
<dbReference type="NCBIfam" id="TIGR02251">
    <property type="entry name" value="HIF-SF_euk"/>
    <property type="match status" value="1"/>
</dbReference>
<dbReference type="SMART" id="SM00577">
    <property type="entry name" value="CPDc"/>
    <property type="match status" value="1"/>
</dbReference>
<dbReference type="InterPro" id="IPR050365">
    <property type="entry name" value="TIM50"/>
</dbReference>
<dbReference type="EMBL" id="JAIWQS010000006">
    <property type="protein sequence ID" value="KAJ8762044.1"/>
    <property type="molecule type" value="Genomic_DNA"/>
</dbReference>
<keyword evidence="7" id="KW-1185">Reference proteome</keyword>
<dbReference type="GO" id="GO:0005634">
    <property type="term" value="C:nucleus"/>
    <property type="evidence" value="ECO:0007669"/>
    <property type="project" value="UniProtKB-ARBA"/>
</dbReference>
<keyword evidence="2" id="KW-0904">Protein phosphatase</keyword>
<comment type="similarity">
    <text evidence="4">Belongs to the CTDSPL2 family.</text>
</comment>
<comment type="function">
    <text evidence="3">Probable phosphatase.</text>
</comment>
<dbReference type="GO" id="GO:0004721">
    <property type="term" value="F:phosphoprotein phosphatase activity"/>
    <property type="evidence" value="ECO:0007669"/>
    <property type="project" value="UniProtKB-KW"/>
</dbReference>
<comment type="caution">
    <text evidence="6">The sequence shown here is derived from an EMBL/GenBank/DDBJ whole genome shotgun (WGS) entry which is preliminary data.</text>
</comment>
<gene>
    <name evidence="6" type="ORF">K2173_006646</name>
</gene>